<evidence type="ECO:0008006" key="4">
    <source>
        <dbReference type="Google" id="ProtNLM"/>
    </source>
</evidence>
<dbReference type="RefSeq" id="WP_377572838.1">
    <property type="nucleotide sequence ID" value="NZ_JBHTMP010000033.1"/>
</dbReference>
<proteinExistence type="predicted"/>
<feature type="region of interest" description="Disordered" evidence="1">
    <location>
        <begin position="1"/>
        <end position="160"/>
    </location>
</feature>
<feature type="compositionally biased region" description="Acidic residues" evidence="1">
    <location>
        <begin position="9"/>
        <end position="22"/>
    </location>
</feature>
<protein>
    <recommendedName>
        <fullName evidence="4">DUF5709 domain-containing protein</fullName>
    </recommendedName>
</protein>
<dbReference type="EMBL" id="JBHTMP010000033">
    <property type="protein sequence ID" value="MFD1323562.1"/>
    <property type="molecule type" value="Genomic_DNA"/>
</dbReference>
<comment type="caution">
    <text evidence="2">The sequence shown here is derived from an EMBL/GenBank/DDBJ whole genome shotgun (WGS) entry which is preliminary data.</text>
</comment>
<feature type="compositionally biased region" description="Low complexity" evidence="1">
    <location>
        <begin position="80"/>
        <end position="91"/>
    </location>
</feature>
<gene>
    <name evidence="2" type="ORF">ACFQ4H_20975</name>
</gene>
<keyword evidence="3" id="KW-1185">Reference proteome</keyword>
<name>A0ABW3YGD7_9ACTN</name>
<sequence>MSEHWGEWSYDEPELDDVDLGDSTDPASEHDPDADYPVEGFGPADGLSTDDGVTGGDDDLTGPAGGAQSSFDVDEPIGYGDDTAADPDPGAESGMGPAGDVPTGSGTDGAQTGFGPAGPPLGADPDLSPYADDSAWTGADQPPALDLDQAPEPVDGYPWADPALLGTAPVDAYAEQGAVTDERPDPAELADYASMDLAGADPWTALISSEDPATRALARFWAPEGGMSR</sequence>
<evidence type="ECO:0000313" key="2">
    <source>
        <dbReference type="EMBL" id="MFD1323562.1"/>
    </source>
</evidence>
<evidence type="ECO:0000256" key="1">
    <source>
        <dbReference type="SAM" id="MobiDB-lite"/>
    </source>
</evidence>
<organism evidence="2 3">
    <name type="scientific">Micromonospora sonneratiae</name>
    <dbReference type="NCBI Taxonomy" id="1184706"/>
    <lineage>
        <taxon>Bacteria</taxon>
        <taxon>Bacillati</taxon>
        <taxon>Actinomycetota</taxon>
        <taxon>Actinomycetes</taxon>
        <taxon>Micromonosporales</taxon>
        <taxon>Micromonosporaceae</taxon>
        <taxon>Micromonospora</taxon>
    </lineage>
</organism>
<dbReference type="Proteomes" id="UP001597260">
    <property type="component" value="Unassembled WGS sequence"/>
</dbReference>
<accession>A0ABW3YGD7</accession>
<evidence type="ECO:0000313" key="3">
    <source>
        <dbReference type="Proteomes" id="UP001597260"/>
    </source>
</evidence>
<reference evidence="3" key="1">
    <citation type="journal article" date="2019" name="Int. J. Syst. Evol. Microbiol.">
        <title>The Global Catalogue of Microorganisms (GCM) 10K type strain sequencing project: providing services to taxonomists for standard genome sequencing and annotation.</title>
        <authorList>
            <consortium name="The Broad Institute Genomics Platform"/>
            <consortium name="The Broad Institute Genome Sequencing Center for Infectious Disease"/>
            <person name="Wu L."/>
            <person name="Ma J."/>
        </authorList>
    </citation>
    <scope>NUCLEOTIDE SEQUENCE [LARGE SCALE GENOMIC DNA]</scope>
    <source>
        <strain evidence="3">JCM 31037</strain>
    </source>
</reference>